<dbReference type="AlphaFoldDB" id="A0A9D9IX35"/>
<sequence length="64" mass="6752">MAATKDILLGKLRTDTGMSGREQFKLTLLLAFPSIMAQLSMCLMSYIDAAMVGRLGSAEAAAIG</sequence>
<proteinExistence type="predicted"/>
<gene>
    <name evidence="1" type="ORF">IAB76_06445</name>
</gene>
<evidence type="ECO:0000313" key="1">
    <source>
        <dbReference type="EMBL" id="MBO8480727.1"/>
    </source>
</evidence>
<protein>
    <submittedName>
        <fullName evidence="1">MATE family efflux transporter</fullName>
    </submittedName>
</protein>
<evidence type="ECO:0000313" key="2">
    <source>
        <dbReference type="Proteomes" id="UP000823769"/>
    </source>
</evidence>
<reference evidence="1" key="2">
    <citation type="journal article" date="2021" name="PeerJ">
        <title>Extensive microbial diversity within the chicken gut microbiome revealed by metagenomics and culture.</title>
        <authorList>
            <person name="Gilroy R."/>
            <person name="Ravi A."/>
            <person name="Getino M."/>
            <person name="Pursley I."/>
            <person name="Horton D.L."/>
            <person name="Alikhan N.F."/>
            <person name="Baker D."/>
            <person name="Gharbi K."/>
            <person name="Hall N."/>
            <person name="Watson M."/>
            <person name="Adriaenssens E.M."/>
            <person name="Foster-Nyarko E."/>
            <person name="Jarju S."/>
            <person name="Secka A."/>
            <person name="Antonio M."/>
            <person name="Oren A."/>
            <person name="Chaudhuri R.R."/>
            <person name="La Ragione R."/>
            <person name="Hildebrand F."/>
            <person name="Pallen M.J."/>
        </authorList>
    </citation>
    <scope>NUCLEOTIDE SEQUENCE</scope>
    <source>
        <strain evidence="1">B3-1481</strain>
    </source>
</reference>
<feature type="non-terminal residue" evidence="1">
    <location>
        <position position="64"/>
    </location>
</feature>
<accession>A0A9D9IX35</accession>
<dbReference type="Proteomes" id="UP000823769">
    <property type="component" value="Unassembled WGS sequence"/>
</dbReference>
<reference evidence="1" key="1">
    <citation type="submission" date="2020-10" db="EMBL/GenBank/DDBJ databases">
        <authorList>
            <person name="Gilroy R."/>
        </authorList>
    </citation>
    <scope>NUCLEOTIDE SEQUENCE</scope>
    <source>
        <strain evidence="1">B3-1481</strain>
    </source>
</reference>
<name>A0A9D9IX35_9BACT</name>
<comment type="caution">
    <text evidence="1">The sequence shown here is derived from an EMBL/GenBank/DDBJ whole genome shotgun (WGS) entry which is preliminary data.</text>
</comment>
<organism evidence="1 2">
    <name type="scientific">Candidatus Cryptobacteroides avistercoris</name>
    <dbReference type="NCBI Taxonomy" id="2840758"/>
    <lineage>
        <taxon>Bacteria</taxon>
        <taxon>Pseudomonadati</taxon>
        <taxon>Bacteroidota</taxon>
        <taxon>Bacteroidia</taxon>
        <taxon>Bacteroidales</taxon>
        <taxon>Candidatus Cryptobacteroides</taxon>
    </lineage>
</organism>
<dbReference type="EMBL" id="JADILW010000090">
    <property type="protein sequence ID" value="MBO8480727.1"/>
    <property type="molecule type" value="Genomic_DNA"/>
</dbReference>